<accession>A0ABV4K1C9</accession>
<dbReference type="Proteomes" id="UP001568698">
    <property type="component" value="Unassembled WGS sequence"/>
</dbReference>
<proteinExistence type="predicted"/>
<dbReference type="Pfam" id="PF16778">
    <property type="entry name" value="Phage_tail_APC"/>
    <property type="match status" value="1"/>
</dbReference>
<gene>
    <name evidence="2" type="ORF">AB6M95_08395</name>
</gene>
<reference evidence="2 3" key="1">
    <citation type="submission" date="2024-08" db="EMBL/GenBank/DDBJ databases">
        <title>Sulfate-reducing bacteria isolated from formation water of the oil field in Kazakhstan and description of Pseudodesulfovibrio sp.</title>
        <authorList>
            <person name="Bidzhieva S.K."/>
            <person name="Tourova T.P."/>
            <person name="Grouzdev D.S."/>
            <person name="Beletsky A.V."/>
            <person name="Sokolova D.S."/>
            <person name="Samigullina S.R."/>
            <person name="Poltaraus A.B."/>
            <person name="Avtukh A.N."/>
            <person name="Tereshina V.M."/>
            <person name="Zhaparov N.S."/>
            <person name="Mardanov A.V."/>
            <person name="Nazina T.N."/>
        </authorList>
    </citation>
    <scope>NUCLEOTIDE SEQUENCE [LARGE SCALE GENOMIC DNA]</scope>
    <source>
        <strain evidence="2 3">9FUS</strain>
    </source>
</reference>
<organism evidence="2 3">
    <name type="scientific">Pseudodesulfovibrio karagichevae</name>
    <dbReference type="NCBI Taxonomy" id="3239305"/>
    <lineage>
        <taxon>Bacteria</taxon>
        <taxon>Pseudomonadati</taxon>
        <taxon>Thermodesulfobacteriota</taxon>
        <taxon>Desulfovibrionia</taxon>
        <taxon>Desulfovibrionales</taxon>
        <taxon>Desulfovibrionaceae</taxon>
    </lineage>
</organism>
<protein>
    <submittedName>
        <fullName evidence="2">Phage tail assembly chaperone</fullName>
    </submittedName>
</protein>
<feature type="domain" description="Phage tail assembly chaperone-like" evidence="1">
    <location>
        <begin position="141"/>
        <end position="205"/>
    </location>
</feature>
<name>A0ABV4K1C9_9BACT</name>
<comment type="caution">
    <text evidence="2">The sequence shown here is derived from an EMBL/GenBank/DDBJ whole genome shotgun (WGS) entry which is preliminary data.</text>
</comment>
<evidence type="ECO:0000313" key="3">
    <source>
        <dbReference type="Proteomes" id="UP001568698"/>
    </source>
</evidence>
<dbReference type="RefSeq" id="WP_371386284.1">
    <property type="nucleotide sequence ID" value="NZ_JBGLYH010000018.1"/>
</dbReference>
<evidence type="ECO:0000313" key="2">
    <source>
        <dbReference type="EMBL" id="MEZ7196763.1"/>
    </source>
</evidence>
<evidence type="ECO:0000259" key="1">
    <source>
        <dbReference type="Pfam" id="PF16778"/>
    </source>
</evidence>
<dbReference type="EMBL" id="JBGLYH010000018">
    <property type="protein sequence ID" value="MEZ7196763.1"/>
    <property type="molecule type" value="Genomic_DNA"/>
</dbReference>
<dbReference type="InterPro" id="IPR031893">
    <property type="entry name" value="Phage_tail_APC"/>
</dbReference>
<sequence length="207" mass="23685">MQQYRYTDATTGAARQVIHNGQVYPASYLTRRTAESEAAWIERIAVIGVTPVKYEPWTGDPNTQSKGDPVETLTDGWLVIGYPNTTDKTPYYNKATRELMYVAEGQTVPDTYTALEPTYDLYSTWDEVAGEWILDTERKAANERAERDTRMEAARWRIERYQSEVRLGRTPTDDIAELDTYFQALRDVPSQPGFPASVEWPTEPENN</sequence>
<keyword evidence="3" id="KW-1185">Reference proteome</keyword>